<evidence type="ECO:0000313" key="2">
    <source>
        <dbReference type="EMBL" id="GMF13741.1"/>
    </source>
</evidence>
<dbReference type="AlphaFoldDB" id="A0A9W6WRW3"/>
<organism evidence="2 3">
    <name type="scientific">Phytophthora lilii</name>
    <dbReference type="NCBI Taxonomy" id="2077276"/>
    <lineage>
        <taxon>Eukaryota</taxon>
        <taxon>Sar</taxon>
        <taxon>Stramenopiles</taxon>
        <taxon>Oomycota</taxon>
        <taxon>Peronosporomycetes</taxon>
        <taxon>Peronosporales</taxon>
        <taxon>Peronosporaceae</taxon>
        <taxon>Phytophthora</taxon>
    </lineage>
</organism>
<sequence length="705" mass="76457">MSQQAKDIYSGIKKIFPGSRRSGSFSFTGRMSVDAELSAEAQAAAREKPSGKKKEGRHSSFSFSGWKEKHRASSEPAAPVVMSLPYGATAATPRAKKSPEDGDKGARSSLTQTLNNAFHTAPSRGSLFGSKSSKVASKEQPRRSSHSRSSRNSASSNGSGAGAATPHSAFSTTSFDLPTQPPKLGSRSVSAGGDRPPCMGNRTLRNSGVHGNMAMQLQPGATLAAPSSNSRYGQKTKVRSASHSLASYSSVKTAPSSSYRSSSSSISSLTGPPGAPVYPSSNGSGPGRGPQSLQQFPQPRPADYNPQNPTGTVYSPEKLKDGKKAKVKKERGMSLSFSSSARKEKKKEKAEAEERAKRASYSKNEQAVVKPHASTWDSDSDDNYEDTKRPTRGLDRRSQSMDFMEQAPTHLISKIWRKLPIQARLIGGRGNIDLDLQKDRTSFSRSSEARKFAMAAEKAKAAELHRRSISDRKVPSPIPAEEVLSPGVAKRTRFSQKVTIIASDANDGASGAYTTLESYDDVLVRVCKFAAHDQRPTTTKVQEFLERSMAFLHGTRTKHGNVVNISNEEIRMWRRLALHDWTLEEVTTAHAAAALGVKGKDVEAPSSRTSSSVTEGTDSDSDSQQPRRRLHSAALHRSLSESVVEEEPEEEGDEDEELDVPSSIKFDKLCAVVNCCVNFGEVLFTPDEVDDLVRLEFIVEEDGWI</sequence>
<dbReference type="Proteomes" id="UP001165083">
    <property type="component" value="Unassembled WGS sequence"/>
</dbReference>
<feature type="compositionally biased region" description="Low complexity" evidence="1">
    <location>
        <begin position="150"/>
        <end position="164"/>
    </location>
</feature>
<comment type="caution">
    <text evidence="2">The sequence shown here is derived from an EMBL/GenBank/DDBJ whole genome shotgun (WGS) entry which is preliminary data.</text>
</comment>
<keyword evidence="3" id="KW-1185">Reference proteome</keyword>
<feature type="compositionally biased region" description="Basic and acidic residues" evidence="1">
    <location>
        <begin position="97"/>
        <end position="106"/>
    </location>
</feature>
<feature type="compositionally biased region" description="Basic and acidic residues" evidence="1">
    <location>
        <begin position="385"/>
        <end position="398"/>
    </location>
</feature>
<feature type="compositionally biased region" description="Polar residues" evidence="1">
    <location>
        <begin position="108"/>
        <end position="118"/>
    </location>
</feature>
<dbReference type="OrthoDB" id="167051at2759"/>
<protein>
    <submittedName>
        <fullName evidence="2">Unnamed protein product</fullName>
    </submittedName>
</protein>
<feature type="region of interest" description="Disordered" evidence="1">
    <location>
        <begin position="597"/>
        <end position="659"/>
    </location>
</feature>
<feature type="compositionally biased region" description="Polar residues" evidence="1">
    <location>
        <begin position="606"/>
        <end position="616"/>
    </location>
</feature>
<name>A0A9W6WRW3_9STRA</name>
<feature type="compositionally biased region" description="Acidic residues" evidence="1">
    <location>
        <begin position="643"/>
        <end position="659"/>
    </location>
</feature>
<proteinExistence type="predicted"/>
<feature type="compositionally biased region" description="Polar residues" evidence="1">
    <location>
        <begin position="168"/>
        <end position="177"/>
    </location>
</feature>
<feature type="region of interest" description="Disordered" evidence="1">
    <location>
        <begin position="1"/>
        <end position="398"/>
    </location>
</feature>
<accession>A0A9W6WRW3</accession>
<reference evidence="2" key="1">
    <citation type="submission" date="2023-04" db="EMBL/GenBank/DDBJ databases">
        <title>Phytophthora lilii NBRC 32176.</title>
        <authorList>
            <person name="Ichikawa N."/>
            <person name="Sato H."/>
            <person name="Tonouchi N."/>
        </authorList>
    </citation>
    <scope>NUCLEOTIDE SEQUENCE</scope>
    <source>
        <strain evidence="2">NBRC 32176</strain>
    </source>
</reference>
<feature type="compositionally biased region" description="Basic and acidic residues" evidence="1">
    <location>
        <begin position="347"/>
        <end position="357"/>
    </location>
</feature>
<evidence type="ECO:0000256" key="1">
    <source>
        <dbReference type="SAM" id="MobiDB-lite"/>
    </source>
</evidence>
<evidence type="ECO:0000313" key="3">
    <source>
        <dbReference type="Proteomes" id="UP001165083"/>
    </source>
</evidence>
<dbReference type="EMBL" id="BSXW01000169">
    <property type="protein sequence ID" value="GMF13741.1"/>
    <property type="molecule type" value="Genomic_DNA"/>
</dbReference>
<feature type="compositionally biased region" description="Low complexity" evidence="1">
    <location>
        <begin position="16"/>
        <end position="44"/>
    </location>
</feature>
<gene>
    <name evidence="2" type="ORF">Plil01_000418600</name>
</gene>
<feature type="compositionally biased region" description="Low complexity" evidence="1">
    <location>
        <begin position="241"/>
        <end position="268"/>
    </location>
</feature>